<name>A0ABV8UXG3_9BACL</name>
<protein>
    <submittedName>
        <fullName evidence="2">RimK family alpha-L-glutamate ligase</fullName>
    </submittedName>
</protein>
<feature type="domain" description="ATP-grasp fold RimK-type" evidence="1">
    <location>
        <begin position="151"/>
        <end position="239"/>
    </location>
</feature>
<dbReference type="Proteomes" id="UP001595733">
    <property type="component" value="Unassembled WGS sequence"/>
</dbReference>
<dbReference type="Pfam" id="PF08443">
    <property type="entry name" value="RimK"/>
    <property type="match status" value="1"/>
</dbReference>
<keyword evidence="2" id="KW-0436">Ligase</keyword>
<organism evidence="2 3">
    <name type="scientific">Chryseomicrobium palamuruense</name>
    <dbReference type="NCBI Taxonomy" id="682973"/>
    <lineage>
        <taxon>Bacteria</taxon>
        <taxon>Bacillati</taxon>
        <taxon>Bacillota</taxon>
        <taxon>Bacilli</taxon>
        <taxon>Bacillales</taxon>
        <taxon>Caryophanaceae</taxon>
        <taxon>Chryseomicrobium</taxon>
    </lineage>
</organism>
<dbReference type="GO" id="GO:0016874">
    <property type="term" value="F:ligase activity"/>
    <property type="evidence" value="ECO:0007669"/>
    <property type="project" value="UniProtKB-KW"/>
</dbReference>
<dbReference type="EMBL" id="JBHSEF010000022">
    <property type="protein sequence ID" value="MFC4355233.1"/>
    <property type="molecule type" value="Genomic_DNA"/>
</dbReference>
<gene>
    <name evidence="2" type="ORF">ACFO0S_09260</name>
</gene>
<proteinExistence type="predicted"/>
<sequence>MKGLLMYYAMDAEKNKSYIEWLVGEAKESGLELKLVVMEDLRTGFSLDDIDFVINRTREVSVSWQFELQGIRVFNSSEVTLLGNNKLAAYNYMQNRSVPFAKVLISPLKNKKTVRKPVSGHGGENVTYGIQVGPVDLANFVYQEHAGKIIGDVRFWIIGNEIHAAVLRSNPDSFLSNYSHGGHFEEYSYNTSQEAIVKRAIADLSIDYAGIDFFVTTDDQLLFNEIEDVVGSRMLSELGLNKTTTEWMRHIKKELLN</sequence>
<keyword evidence="3" id="KW-1185">Reference proteome</keyword>
<evidence type="ECO:0000259" key="1">
    <source>
        <dbReference type="Pfam" id="PF08443"/>
    </source>
</evidence>
<comment type="caution">
    <text evidence="2">The sequence shown here is derived from an EMBL/GenBank/DDBJ whole genome shotgun (WGS) entry which is preliminary data.</text>
</comment>
<dbReference type="Gene3D" id="3.30.470.20">
    <property type="entry name" value="ATP-grasp fold, B domain"/>
    <property type="match status" value="1"/>
</dbReference>
<dbReference type="SUPFAM" id="SSF56059">
    <property type="entry name" value="Glutathione synthetase ATP-binding domain-like"/>
    <property type="match status" value="1"/>
</dbReference>
<dbReference type="PANTHER" id="PTHR21621">
    <property type="entry name" value="RIBOSOMAL PROTEIN S6 MODIFICATION PROTEIN"/>
    <property type="match status" value="1"/>
</dbReference>
<dbReference type="RefSeq" id="WP_378141639.1">
    <property type="nucleotide sequence ID" value="NZ_JBHSEF010000022.1"/>
</dbReference>
<dbReference type="InterPro" id="IPR013651">
    <property type="entry name" value="ATP-grasp_RimK-type"/>
</dbReference>
<evidence type="ECO:0000313" key="2">
    <source>
        <dbReference type="EMBL" id="MFC4355233.1"/>
    </source>
</evidence>
<reference evidence="3" key="1">
    <citation type="journal article" date="2019" name="Int. J. Syst. Evol. Microbiol.">
        <title>The Global Catalogue of Microorganisms (GCM) 10K type strain sequencing project: providing services to taxonomists for standard genome sequencing and annotation.</title>
        <authorList>
            <consortium name="The Broad Institute Genomics Platform"/>
            <consortium name="The Broad Institute Genome Sequencing Center for Infectious Disease"/>
            <person name="Wu L."/>
            <person name="Ma J."/>
        </authorList>
    </citation>
    <scope>NUCLEOTIDE SEQUENCE [LARGE SCALE GENOMIC DNA]</scope>
    <source>
        <strain evidence="3">CCUG 50353</strain>
    </source>
</reference>
<accession>A0ABV8UXG3</accession>
<dbReference type="PANTHER" id="PTHR21621:SF0">
    <property type="entry name" value="BETA-CITRYLGLUTAMATE SYNTHASE B-RELATED"/>
    <property type="match status" value="1"/>
</dbReference>
<evidence type="ECO:0000313" key="3">
    <source>
        <dbReference type="Proteomes" id="UP001595733"/>
    </source>
</evidence>
<dbReference type="Gene3D" id="3.40.50.20">
    <property type="match status" value="1"/>
</dbReference>